<evidence type="ECO:0000313" key="6">
    <source>
        <dbReference type="EMBL" id="RJX66426.1"/>
    </source>
</evidence>
<proteinExistence type="predicted"/>
<evidence type="ECO:0000256" key="1">
    <source>
        <dbReference type="ARBA" id="ARBA00004370"/>
    </source>
</evidence>
<evidence type="ECO:0000256" key="5">
    <source>
        <dbReference type="SAM" id="Phobius"/>
    </source>
</evidence>
<sequence length="148" mass="16023">MQAQMLAPAAVLVVWTLIMLGWAAMLRIPALKKIGGLAKAPPGGRGQDLEGVLDPKINWKSHNYSHLVEQPTVFYPTVVILAMMGATGLDVTLAWIYVALRIAHSLWQAMVNVVAVRFVIFFASTLVLLTLAIRAVMLTLFAQSGVVG</sequence>
<dbReference type="Pfam" id="PF01124">
    <property type="entry name" value="MAPEG"/>
    <property type="match status" value="1"/>
</dbReference>
<feature type="transmembrane region" description="Helical" evidence="5">
    <location>
        <begin position="6"/>
        <end position="26"/>
    </location>
</feature>
<evidence type="ECO:0000256" key="3">
    <source>
        <dbReference type="ARBA" id="ARBA00022989"/>
    </source>
</evidence>
<dbReference type="InterPro" id="IPR001129">
    <property type="entry name" value="Membr-assoc_MAPEG"/>
</dbReference>
<gene>
    <name evidence="6" type="ORF">D6858_12760</name>
</gene>
<keyword evidence="2 5" id="KW-0812">Transmembrane</keyword>
<dbReference type="GO" id="GO:0016020">
    <property type="term" value="C:membrane"/>
    <property type="evidence" value="ECO:0007669"/>
    <property type="project" value="UniProtKB-SubCell"/>
</dbReference>
<dbReference type="Gene3D" id="1.20.120.550">
    <property type="entry name" value="Membrane associated eicosanoid/glutathione metabolism-like domain"/>
    <property type="match status" value="1"/>
</dbReference>
<feature type="transmembrane region" description="Helical" evidence="5">
    <location>
        <begin position="118"/>
        <end position="142"/>
    </location>
</feature>
<accession>A0A419QZR5</accession>
<evidence type="ECO:0000313" key="7">
    <source>
        <dbReference type="Proteomes" id="UP000284322"/>
    </source>
</evidence>
<dbReference type="EMBL" id="RAHJ01000020">
    <property type="protein sequence ID" value="RJX66426.1"/>
    <property type="molecule type" value="Genomic_DNA"/>
</dbReference>
<evidence type="ECO:0000256" key="2">
    <source>
        <dbReference type="ARBA" id="ARBA00022692"/>
    </source>
</evidence>
<keyword evidence="4 5" id="KW-0472">Membrane</keyword>
<name>A0A419QZR5_9SPHN</name>
<comment type="caution">
    <text evidence="6">The sequence shown here is derived from an EMBL/GenBank/DDBJ whole genome shotgun (WGS) entry which is preliminary data.</text>
</comment>
<evidence type="ECO:0000256" key="4">
    <source>
        <dbReference type="ARBA" id="ARBA00023136"/>
    </source>
</evidence>
<keyword evidence="3 5" id="KW-1133">Transmembrane helix</keyword>
<dbReference type="OrthoDB" id="5516290at2"/>
<comment type="subcellular location">
    <subcellularLocation>
        <location evidence="1">Membrane</location>
    </subcellularLocation>
</comment>
<dbReference type="SUPFAM" id="SSF161084">
    <property type="entry name" value="MAPEG domain-like"/>
    <property type="match status" value="1"/>
</dbReference>
<feature type="transmembrane region" description="Helical" evidence="5">
    <location>
        <begin position="73"/>
        <end position="98"/>
    </location>
</feature>
<keyword evidence="7" id="KW-1185">Reference proteome</keyword>
<dbReference type="RefSeq" id="WP_120111288.1">
    <property type="nucleotide sequence ID" value="NZ_RAHJ01000020.1"/>
</dbReference>
<dbReference type="InterPro" id="IPR023352">
    <property type="entry name" value="MAPEG-like_dom_sf"/>
</dbReference>
<dbReference type="AlphaFoldDB" id="A0A419QZR5"/>
<protein>
    <submittedName>
        <fullName evidence="6">MAPEG family protein</fullName>
    </submittedName>
</protein>
<reference evidence="6 7" key="1">
    <citation type="submission" date="2018-09" db="EMBL/GenBank/DDBJ databases">
        <title>Altererythrobacter sp.Ery1 and Ery12, the genome sequencing of novel strains in genus Alterythrobacter.</title>
        <authorList>
            <person name="Cheng H."/>
            <person name="Wu Y.-H."/>
            <person name="Fang C."/>
            <person name="Xu X.-W."/>
        </authorList>
    </citation>
    <scope>NUCLEOTIDE SEQUENCE [LARGE SCALE GENOMIC DNA]</scope>
    <source>
        <strain evidence="6 7">Ery12</strain>
    </source>
</reference>
<organism evidence="6 7">
    <name type="scientific">Tsuneonella suprasediminis</name>
    <dbReference type="NCBI Taxonomy" id="2306996"/>
    <lineage>
        <taxon>Bacteria</taxon>
        <taxon>Pseudomonadati</taxon>
        <taxon>Pseudomonadota</taxon>
        <taxon>Alphaproteobacteria</taxon>
        <taxon>Sphingomonadales</taxon>
        <taxon>Erythrobacteraceae</taxon>
        <taxon>Tsuneonella</taxon>
    </lineage>
</organism>
<dbReference type="Proteomes" id="UP000284322">
    <property type="component" value="Unassembled WGS sequence"/>
</dbReference>